<reference evidence="14 15" key="1">
    <citation type="submission" date="2020-05" db="EMBL/GenBank/DDBJ databases">
        <title>Draft genome sequence of Mycobacterium hippocampi DL, isolated from European seabass, Dicentrarchus labrax, reared in fish farms.</title>
        <authorList>
            <person name="Stathopoulou P."/>
            <person name="Asimakis E."/>
            <person name="Tzokas K."/>
            <person name="Batargias C."/>
            <person name="Tsiamis G."/>
        </authorList>
    </citation>
    <scope>NUCLEOTIDE SEQUENCE [LARGE SCALE GENOMIC DNA]</scope>
    <source>
        <strain evidence="14 15">DL</strain>
    </source>
</reference>
<accession>A0A850PL15</accession>
<dbReference type="Gene3D" id="2.30.40.10">
    <property type="entry name" value="Urease, subunit C, domain 1"/>
    <property type="match status" value="1"/>
</dbReference>
<dbReference type="Gene3D" id="3.20.20.140">
    <property type="entry name" value="Metal-dependent hydrolases"/>
    <property type="match status" value="1"/>
</dbReference>
<dbReference type="GO" id="GO:0006046">
    <property type="term" value="P:N-acetylglucosamine catabolic process"/>
    <property type="evidence" value="ECO:0007669"/>
    <property type="project" value="TreeGrafter"/>
</dbReference>
<evidence type="ECO:0000256" key="12">
    <source>
        <dbReference type="PIRSR" id="PIRSR038994-3"/>
    </source>
</evidence>
<dbReference type="SUPFAM" id="SSF51338">
    <property type="entry name" value="Composite domain of metallo-dependent hydrolases"/>
    <property type="match status" value="1"/>
</dbReference>
<feature type="binding site" evidence="12">
    <location>
        <position position="188"/>
    </location>
    <ligand>
        <name>Zn(2+)</name>
        <dbReference type="ChEBI" id="CHEBI:29105"/>
    </ligand>
</feature>
<dbReference type="PANTHER" id="PTHR11113">
    <property type="entry name" value="N-ACETYLGLUCOSAMINE-6-PHOSPHATE DEACETYLASE"/>
    <property type="match status" value="1"/>
</dbReference>
<evidence type="ECO:0000259" key="13">
    <source>
        <dbReference type="Pfam" id="PF01979"/>
    </source>
</evidence>
<dbReference type="Proteomes" id="UP000570517">
    <property type="component" value="Unassembled WGS sequence"/>
</dbReference>
<feature type="active site" description="Proton donor/acceptor" evidence="10">
    <location>
        <position position="267"/>
    </location>
</feature>
<keyword evidence="15" id="KW-1185">Reference proteome</keyword>
<dbReference type="InterPro" id="IPR011059">
    <property type="entry name" value="Metal-dep_hydrolase_composite"/>
</dbReference>
<dbReference type="PANTHER" id="PTHR11113:SF14">
    <property type="entry name" value="N-ACETYLGLUCOSAMINE-6-PHOSPHATE DEACETYLASE"/>
    <property type="match status" value="1"/>
</dbReference>
<dbReference type="PIRSF" id="PIRSF038994">
    <property type="entry name" value="NagA"/>
    <property type="match status" value="1"/>
</dbReference>
<feature type="domain" description="Amidohydrolase-related" evidence="13">
    <location>
        <begin position="47"/>
        <end position="377"/>
    </location>
</feature>
<evidence type="ECO:0000256" key="10">
    <source>
        <dbReference type="PIRSR" id="PIRSR038994-1"/>
    </source>
</evidence>
<comment type="cofactor">
    <cofactor evidence="12">
        <name>a divalent metal cation</name>
        <dbReference type="ChEBI" id="CHEBI:60240"/>
    </cofactor>
    <text evidence="12">Binds 1 divalent metal cation per subunit.</text>
</comment>
<keyword evidence="5 9" id="KW-0378">Hydrolase</keyword>
<evidence type="ECO:0000256" key="1">
    <source>
        <dbReference type="ARBA" id="ARBA00010716"/>
    </source>
</evidence>
<keyword evidence="6 9" id="KW-0119">Carbohydrate metabolism</keyword>
<evidence type="ECO:0000256" key="6">
    <source>
        <dbReference type="ARBA" id="ARBA00023277"/>
    </source>
</evidence>
<evidence type="ECO:0000313" key="14">
    <source>
        <dbReference type="EMBL" id="NVN51238.1"/>
    </source>
</evidence>
<comment type="similarity">
    <text evidence="1 9">Belongs to the metallo-dependent hydrolases superfamily. NagA family.</text>
</comment>
<feature type="binding site" evidence="11">
    <location>
        <begin position="212"/>
        <end position="213"/>
    </location>
    <ligand>
        <name>substrate</name>
    </ligand>
</feature>
<evidence type="ECO:0000256" key="2">
    <source>
        <dbReference type="ARBA" id="ARBA00011899"/>
    </source>
</evidence>
<feature type="binding site" evidence="11">
    <location>
        <begin position="301"/>
        <end position="303"/>
    </location>
    <ligand>
        <name>substrate</name>
    </ligand>
</feature>
<dbReference type="NCBIfam" id="TIGR00221">
    <property type="entry name" value="nagA"/>
    <property type="match status" value="1"/>
</dbReference>
<evidence type="ECO:0000256" key="9">
    <source>
        <dbReference type="PIRNR" id="PIRNR038994"/>
    </source>
</evidence>
<sequence length="381" mass="39145">MLLRADTVLTGRELLRPGWIDIAAGTVRAVGAGPAPTPPDVDLGVATVVPGFVDTHVHGGAGGNFSAADPAETVTAVELHRRHGTTTLVASLVTAGPAELLRQVESLARDVRAGVLDGIHLEGPWLSPLRCGAHQPSLMRDPEPAEIDAVLRAGDGTIRMVTIAPERAGAMAAIEQLASSGVVVAVGHTEATYDQARAAIDAGATIGTHVFNAMRPIDRREPGPIVALLEDPRITVELITDGVHIDPAIYRFVAKTIGPERISLITDAMAATGMSDGRYYLGPLAVDVAGGVARVAGTDTIAGSTATMDQVLRFAVAHSGAPRNEALLAAVAQTSVNPARALGLPASAGLTAGAAADMVMLDNDLAVIGVLRKGHWVVTPA</sequence>
<dbReference type="SUPFAM" id="SSF51556">
    <property type="entry name" value="Metallo-dependent hydrolases"/>
    <property type="match status" value="1"/>
</dbReference>
<comment type="catalytic activity">
    <reaction evidence="7">
        <text>N-acetyl-D-glucosamine 6-phosphate + H2O = D-glucosamine 6-phosphate + acetate</text>
        <dbReference type="Rhea" id="RHEA:22936"/>
        <dbReference type="ChEBI" id="CHEBI:15377"/>
        <dbReference type="ChEBI" id="CHEBI:30089"/>
        <dbReference type="ChEBI" id="CHEBI:57513"/>
        <dbReference type="ChEBI" id="CHEBI:58725"/>
        <dbReference type="EC" id="3.5.1.25"/>
    </reaction>
</comment>
<proteinExistence type="inferred from homology"/>
<gene>
    <name evidence="14" type="ORF">HLY00_1276</name>
</gene>
<evidence type="ECO:0000256" key="3">
    <source>
        <dbReference type="ARBA" id="ARBA00018029"/>
    </source>
</evidence>
<dbReference type="GO" id="GO:0008448">
    <property type="term" value="F:N-acetylglucosamine-6-phosphate deacetylase activity"/>
    <property type="evidence" value="ECO:0007669"/>
    <property type="project" value="UniProtKB-EC"/>
</dbReference>
<comment type="pathway">
    <text evidence="8">Amino-sugar metabolism; N-acetylneuraminate degradation; D-fructose 6-phosphate from N-acetylneuraminate: step 4/5.</text>
</comment>
<feature type="binding site" evidence="12">
    <location>
        <position position="122"/>
    </location>
    <ligand>
        <name>Zn(2+)</name>
        <dbReference type="ChEBI" id="CHEBI:29105"/>
    </ligand>
</feature>
<dbReference type="InterPro" id="IPR003764">
    <property type="entry name" value="GlcNAc_6-P_deAcase"/>
</dbReference>
<dbReference type="RefSeq" id="WP_178359548.1">
    <property type="nucleotide sequence ID" value="NZ_JABFYL010000032.1"/>
</dbReference>
<feature type="binding site" evidence="12">
    <location>
        <position position="209"/>
    </location>
    <ligand>
        <name>Zn(2+)</name>
        <dbReference type="ChEBI" id="CHEBI:29105"/>
    </ligand>
</feature>
<evidence type="ECO:0000256" key="7">
    <source>
        <dbReference type="ARBA" id="ARBA00047647"/>
    </source>
</evidence>
<dbReference type="CDD" id="cd00854">
    <property type="entry name" value="NagA"/>
    <property type="match status" value="1"/>
</dbReference>
<dbReference type="InterPro" id="IPR006680">
    <property type="entry name" value="Amidohydro-rel"/>
</dbReference>
<feature type="binding site" evidence="11">
    <location>
        <position position="244"/>
    </location>
    <ligand>
        <name>substrate</name>
    </ligand>
</feature>
<evidence type="ECO:0000256" key="8">
    <source>
        <dbReference type="ARBA" id="ARBA00060590"/>
    </source>
</evidence>
<feature type="binding site" evidence="11">
    <location>
        <position position="220"/>
    </location>
    <ligand>
        <name>substrate</name>
    </ligand>
</feature>
<dbReference type="Pfam" id="PF01979">
    <property type="entry name" value="Amidohydro_1"/>
    <property type="match status" value="1"/>
</dbReference>
<evidence type="ECO:0000256" key="5">
    <source>
        <dbReference type="ARBA" id="ARBA00022801"/>
    </source>
</evidence>
<evidence type="ECO:0000313" key="15">
    <source>
        <dbReference type="Proteomes" id="UP000570517"/>
    </source>
</evidence>
<dbReference type="EC" id="3.5.1.25" evidence="2"/>
<name>A0A850PL15_9MYCO</name>
<keyword evidence="4 12" id="KW-0479">Metal-binding</keyword>
<organism evidence="14 15">
    <name type="scientific">Mycolicibacterium hippocampi</name>
    <dbReference type="NCBI Taxonomy" id="659824"/>
    <lineage>
        <taxon>Bacteria</taxon>
        <taxon>Bacillati</taxon>
        <taxon>Actinomycetota</taxon>
        <taxon>Actinomycetes</taxon>
        <taxon>Mycobacteriales</taxon>
        <taxon>Mycobacteriaceae</taxon>
        <taxon>Mycolicibacterium</taxon>
    </lineage>
</organism>
<dbReference type="EMBL" id="JABFYL010000032">
    <property type="protein sequence ID" value="NVN51238.1"/>
    <property type="molecule type" value="Genomic_DNA"/>
</dbReference>
<dbReference type="AlphaFoldDB" id="A0A850PL15"/>
<comment type="caution">
    <text evidence="14">The sequence shown here is derived from an EMBL/GenBank/DDBJ whole genome shotgun (WGS) entry which is preliminary data.</text>
</comment>
<evidence type="ECO:0000256" key="4">
    <source>
        <dbReference type="ARBA" id="ARBA00022723"/>
    </source>
</evidence>
<dbReference type="InterPro" id="IPR032466">
    <property type="entry name" value="Metal_Hydrolase"/>
</dbReference>
<dbReference type="GO" id="GO:0046872">
    <property type="term" value="F:metal ion binding"/>
    <property type="evidence" value="ECO:0007669"/>
    <property type="project" value="UniProtKB-KW"/>
</dbReference>
<dbReference type="FunFam" id="3.20.20.140:FF:000004">
    <property type="entry name" value="N-acetylglucosamine-6-phosphate deacetylase"/>
    <property type="match status" value="1"/>
</dbReference>
<feature type="binding site" evidence="11">
    <location>
        <position position="133"/>
    </location>
    <ligand>
        <name>substrate</name>
    </ligand>
</feature>
<evidence type="ECO:0000256" key="11">
    <source>
        <dbReference type="PIRSR" id="PIRSR038994-2"/>
    </source>
</evidence>
<protein>
    <recommendedName>
        <fullName evidence="3">N-acetylglucosamine-6-phosphate deacetylase</fullName>
        <ecNumber evidence="2">3.5.1.25</ecNumber>
    </recommendedName>
</protein>